<organism evidence="11 12">
    <name type="scientific">Skeletonema marinoi</name>
    <dbReference type="NCBI Taxonomy" id="267567"/>
    <lineage>
        <taxon>Eukaryota</taxon>
        <taxon>Sar</taxon>
        <taxon>Stramenopiles</taxon>
        <taxon>Ochrophyta</taxon>
        <taxon>Bacillariophyta</taxon>
        <taxon>Coscinodiscophyceae</taxon>
        <taxon>Thalassiosirophycidae</taxon>
        <taxon>Thalassiosirales</taxon>
        <taxon>Skeletonemataceae</taxon>
        <taxon>Skeletonema</taxon>
        <taxon>Skeletonema marinoi-dohrnii complex</taxon>
    </lineage>
</organism>
<comment type="subcellular location">
    <subcellularLocation>
        <location evidence="1">Mitochondrion inner membrane</location>
    </subcellularLocation>
</comment>
<evidence type="ECO:0000256" key="6">
    <source>
        <dbReference type="ARBA" id="ARBA00022989"/>
    </source>
</evidence>
<sequence>MPFWNSSSKPGVTKCESAEMNINNSQGTDADSSTNTENKPTGLTQFLPEKFGIRKAIEDSPYGWCYRESFLWGIATGTAMGIHRLRMKSHPLFAINIAFLTTVTVTLPSYYFCYRKRDHQERVIEMMMAANDFRPGEEIPDTVPIGKDHPFLDVKEDNGEADEATLQKEFVARLKEKKEWQQQHQIQDADKIFKEKK</sequence>
<evidence type="ECO:0000256" key="1">
    <source>
        <dbReference type="ARBA" id="ARBA00004273"/>
    </source>
</evidence>
<comment type="caution">
    <text evidence="11">The sequence shown here is derived from an EMBL/GenBank/DDBJ whole genome shotgun (WGS) entry which is preliminary data.</text>
</comment>
<dbReference type="InterPro" id="IPR022533">
    <property type="entry name" value="Cox20"/>
</dbReference>
<keyword evidence="4 10" id="KW-0812">Transmembrane</keyword>
<dbReference type="EMBL" id="JATAAI010000005">
    <property type="protein sequence ID" value="KAK1745941.1"/>
    <property type="molecule type" value="Genomic_DNA"/>
</dbReference>
<dbReference type="Proteomes" id="UP001224775">
    <property type="component" value="Unassembled WGS sequence"/>
</dbReference>
<feature type="transmembrane region" description="Helical" evidence="10">
    <location>
        <begin position="92"/>
        <end position="112"/>
    </location>
</feature>
<dbReference type="AlphaFoldDB" id="A0AAD8YG89"/>
<keyword evidence="8 10" id="KW-0472">Membrane</keyword>
<reference evidence="11" key="1">
    <citation type="submission" date="2023-06" db="EMBL/GenBank/DDBJ databases">
        <title>Survivors Of The Sea: Transcriptome response of Skeletonema marinoi to long-term dormancy.</title>
        <authorList>
            <person name="Pinder M.I.M."/>
            <person name="Kourtchenko O."/>
            <person name="Robertson E.K."/>
            <person name="Larsson T."/>
            <person name="Maumus F."/>
            <person name="Osuna-Cruz C.M."/>
            <person name="Vancaester E."/>
            <person name="Stenow R."/>
            <person name="Vandepoele K."/>
            <person name="Ploug H."/>
            <person name="Bruchert V."/>
            <person name="Godhe A."/>
            <person name="Topel M."/>
        </authorList>
    </citation>
    <scope>NUCLEOTIDE SEQUENCE</scope>
    <source>
        <strain evidence="11">R05AC</strain>
    </source>
</reference>
<evidence type="ECO:0000256" key="10">
    <source>
        <dbReference type="SAM" id="Phobius"/>
    </source>
</evidence>
<protein>
    <recommendedName>
        <fullName evidence="3">Cytochrome c oxidase assembly protein COX20, mitochondrial</fullName>
    </recommendedName>
</protein>
<dbReference type="PANTHER" id="PTHR31586">
    <property type="entry name" value="CYTOCHROME C OXIDASE PROTEIN 20"/>
    <property type="match status" value="1"/>
</dbReference>
<keyword evidence="5" id="KW-0999">Mitochondrion inner membrane</keyword>
<dbReference type="GO" id="GO:0033617">
    <property type="term" value="P:mitochondrial respiratory chain complex IV assembly"/>
    <property type="evidence" value="ECO:0007669"/>
    <property type="project" value="InterPro"/>
</dbReference>
<dbReference type="GO" id="GO:0005743">
    <property type="term" value="C:mitochondrial inner membrane"/>
    <property type="evidence" value="ECO:0007669"/>
    <property type="project" value="UniProtKB-SubCell"/>
</dbReference>
<dbReference type="PANTHER" id="PTHR31586:SF1">
    <property type="entry name" value="CYTOCHROME C OXIDASE ASSEMBLY PROTEIN COX20, MITOCHONDRIAL"/>
    <property type="match status" value="1"/>
</dbReference>
<accession>A0AAD8YG89</accession>
<keyword evidence="7" id="KW-0496">Mitochondrion</keyword>
<evidence type="ECO:0000256" key="3">
    <source>
        <dbReference type="ARBA" id="ARBA00017689"/>
    </source>
</evidence>
<evidence type="ECO:0000256" key="8">
    <source>
        <dbReference type="ARBA" id="ARBA00023136"/>
    </source>
</evidence>
<feature type="region of interest" description="Disordered" evidence="9">
    <location>
        <begin position="22"/>
        <end position="41"/>
    </location>
</feature>
<name>A0AAD8YG89_9STRA</name>
<evidence type="ECO:0000256" key="7">
    <source>
        <dbReference type="ARBA" id="ARBA00023128"/>
    </source>
</evidence>
<comment type="similarity">
    <text evidence="2">Belongs to the COX20 family.</text>
</comment>
<gene>
    <name evidence="11" type="ORF">QTG54_003865</name>
</gene>
<evidence type="ECO:0000256" key="2">
    <source>
        <dbReference type="ARBA" id="ARBA00009575"/>
    </source>
</evidence>
<proteinExistence type="inferred from homology"/>
<keyword evidence="12" id="KW-1185">Reference proteome</keyword>
<evidence type="ECO:0000256" key="5">
    <source>
        <dbReference type="ARBA" id="ARBA00022792"/>
    </source>
</evidence>
<evidence type="ECO:0000313" key="11">
    <source>
        <dbReference type="EMBL" id="KAK1745941.1"/>
    </source>
</evidence>
<dbReference type="Pfam" id="PF12597">
    <property type="entry name" value="Cox20"/>
    <property type="match status" value="1"/>
</dbReference>
<keyword evidence="6 10" id="KW-1133">Transmembrane helix</keyword>
<evidence type="ECO:0000256" key="4">
    <source>
        <dbReference type="ARBA" id="ARBA00022692"/>
    </source>
</evidence>
<evidence type="ECO:0000256" key="9">
    <source>
        <dbReference type="SAM" id="MobiDB-lite"/>
    </source>
</evidence>
<evidence type="ECO:0000313" key="12">
    <source>
        <dbReference type="Proteomes" id="UP001224775"/>
    </source>
</evidence>